<proteinExistence type="predicted"/>
<accession>A0A151XDP7</accession>
<dbReference type="GO" id="GO:0007059">
    <property type="term" value="P:chromosome segregation"/>
    <property type="evidence" value="ECO:0007669"/>
    <property type="project" value="InterPro"/>
</dbReference>
<dbReference type="InterPro" id="IPR013218">
    <property type="entry name" value="Dsn1/Mis13"/>
</dbReference>
<dbReference type="OrthoDB" id="7696821at2759"/>
<feature type="coiled-coil region" evidence="1">
    <location>
        <begin position="64"/>
        <end position="98"/>
    </location>
</feature>
<organism evidence="2 3">
    <name type="scientific">Mycetomoellerius zeteki</name>
    <dbReference type="NCBI Taxonomy" id="64791"/>
    <lineage>
        <taxon>Eukaryota</taxon>
        <taxon>Metazoa</taxon>
        <taxon>Ecdysozoa</taxon>
        <taxon>Arthropoda</taxon>
        <taxon>Hexapoda</taxon>
        <taxon>Insecta</taxon>
        <taxon>Pterygota</taxon>
        <taxon>Neoptera</taxon>
        <taxon>Endopterygota</taxon>
        <taxon>Hymenoptera</taxon>
        <taxon>Apocrita</taxon>
        <taxon>Aculeata</taxon>
        <taxon>Formicoidea</taxon>
        <taxon>Formicidae</taxon>
        <taxon>Myrmicinae</taxon>
        <taxon>Mycetomoellerius</taxon>
    </lineage>
</organism>
<dbReference type="GO" id="GO:0000444">
    <property type="term" value="C:MIS12/MIND type complex"/>
    <property type="evidence" value="ECO:0007669"/>
    <property type="project" value="InterPro"/>
</dbReference>
<keyword evidence="1" id="KW-0175">Coiled coil</keyword>
<evidence type="ECO:0000313" key="3">
    <source>
        <dbReference type="Proteomes" id="UP000075809"/>
    </source>
</evidence>
<sequence>MATISNFNVDFKSEKTIHKRRSSVFHARLSIAHNHQKDDIEVITNGNRSNKKEKECNAKDTVEAFNLREYIDKLRQERKDWQQEYRNRKDQRRNLTKQKISTEGQEQVLDINVLTEAEKAFVLTRPNYEHICKNSQKLLDVALKISTLSQHVHKLNQKFMERMEGNILRATANIIKISEK</sequence>
<name>A0A151XDP7_9HYME</name>
<reference evidence="2 3" key="1">
    <citation type="submission" date="2015-09" db="EMBL/GenBank/DDBJ databases">
        <title>Trachymyrmex zeteki WGS genome.</title>
        <authorList>
            <person name="Nygaard S."/>
            <person name="Hu H."/>
            <person name="Boomsma J."/>
            <person name="Zhang G."/>
        </authorList>
    </citation>
    <scope>NUCLEOTIDE SEQUENCE [LARGE SCALE GENOMIC DNA]</scope>
    <source>
        <strain evidence="2">Tzet28-1</strain>
        <tissue evidence="2">Whole body</tissue>
    </source>
</reference>
<dbReference type="GO" id="GO:0051301">
    <property type="term" value="P:cell division"/>
    <property type="evidence" value="ECO:0007669"/>
    <property type="project" value="InterPro"/>
</dbReference>
<evidence type="ECO:0000256" key="1">
    <source>
        <dbReference type="SAM" id="Coils"/>
    </source>
</evidence>
<dbReference type="AlphaFoldDB" id="A0A151XDP7"/>
<protein>
    <submittedName>
        <fullName evidence="2">Uncharacterized protein</fullName>
    </submittedName>
</protein>
<dbReference type="EMBL" id="KQ982294">
    <property type="protein sequence ID" value="KYQ58378.1"/>
    <property type="molecule type" value="Genomic_DNA"/>
</dbReference>
<dbReference type="Pfam" id="PF08202">
    <property type="entry name" value="MIS13"/>
    <property type="match status" value="1"/>
</dbReference>
<evidence type="ECO:0000313" key="2">
    <source>
        <dbReference type="EMBL" id="KYQ58378.1"/>
    </source>
</evidence>
<gene>
    <name evidence="2" type="ORF">ALC60_02799</name>
</gene>
<keyword evidence="3" id="KW-1185">Reference proteome</keyword>
<dbReference type="Proteomes" id="UP000075809">
    <property type="component" value="Unassembled WGS sequence"/>
</dbReference>
<dbReference type="KEGG" id="mzt:108731987"/>